<keyword evidence="7" id="KW-0539">Nucleus</keyword>
<feature type="region of interest" description="Disordered" evidence="9">
    <location>
        <begin position="737"/>
        <end position="759"/>
    </location>
</feature>
<dbReference type="InterPro" id="IPR036397">
    <property type="entry name" value="RNaseH_sf"/>
</dbReference>
<dbReference type="SMART" id="SM00341">
    <property type="entry name" value="HRDC"/>
    <property type="match status" value="1"/>
</dbReference>
<dbReference type="GO" id="GO:0071037">
    <property type="term" value="P:nuclear polyadenylation-dependent snRNA catabolic process"/>
    <property type="evidence" value="ECO:0007669"/>
    <property type="project" value="TreeGrafter"/>
</dbReference>
<dbReference type="GO" id="GO:0071040">
    <property type="term" value="P:nuclear polyadenylation-dependent antisense transcript catabolic process"/>
    <property type="evidence" value="ECO:0007669"/>
    <property type="project" value="TreeGrafter"/>
</dbReference>
<dbReference type="InterPro" id="IPR044876">
    <property type="entry name" value="HRDC_dom_sf"/>
</dbReference>
<dbReference type="Pfam" id="PF08066">
    <property type="entry name" value="PMC2NT"/>
    <property type="match status" value="1"/>
</dbReference>
<dbReference type="GO" id="GO:0000176">
    <property type="term" value="C:nuclear exosome (RNase complex)"/>
    <property type="evidence" value="ECO:0007669"/>
    <property type="project" value="InterPro"/>
</dbReference>
<feature type="compositionally biased region" description="Polar residues" evidence="9">
    <location>
        <begin position="886"/>
        <end position="897"/>
    </location>
</feature>
<dbReference type="GO" id="GO:0071036">
    <property type="term" value="P:nuclear polyadenylation-dependent snoRNA catabolic process"/>
    <property type="evidence" value="ECO:0007669"/>
    <property type="project" value="TreeGrafter"/>
</dbReference>
<evidence type="ECO:0000256" key="3">
    <source>
        <dbReference type="ARBA" id="ARBA00022722"/>
    </source>
</evidence>
<dbReference type="GO" id="GO:0071044">
    <property type="term" value="P:histone mRNA catabolic process"/>
    <property type="evidence" value="ECO:0007669"/>
    <property type="project" value="TreeGrafter"/>
</dbReference>
<dbReference type="GO" id="GO:0003727">
    <property type="term" value="F:single-stranded RNA binding"/>
    <property type="evidence" value="ECO:0007669"/>
    <property type="project" value="TreeGrafter"/>
</dbReference>
<dbReference type="Pfam" id="PF01612">
    <property type="entry name" value="DNA_pol_A_exo1"/>
    <property type="match status" value="2"/>
</dbReference>
<evidence type="ECO:0000256" key="6">
    <source>
        <dbReference type="ARBA" id="ARBA00022839"/>
    </source>
</evidence>
<dbReference type="GO" id="GO:0000166">
    <property type="term" value="F:nucleotide binding"/>
    <property type="evidence" value="ECO:0007669"/>
    <property type="project" value="InterPro"/>
</dbReference>
<dbReference type="GO" id="GO:0071039">
    <property type="term" value="P:nuclear polyadenylation-dependent CUT catabolic process"/>
    <property type="evidence" value="ECO:0007669"/>
    <property type="project" value="TreeGrafter"/>
</dbReference>
<dbReference type="Pfam" id="PF00570">
    <property type="entry name" value="HRDC"/>
    <property type="match status" value="1"/>
</dbReference>
<reference evidence="11" key="1">
    <citation type="submission" date="2020-11" db="EMBL/GenBank/DDBJ databases">
        <authorList>
            <person name="Tran Van P."/>
        </authorList>
    </citation>
    <scope>NUCLEOTIDE SEQUENCE</scope>
</reference>
<feature type="compositionally biased region" description="Basic and acidic residues" evidence="9">
    <location>
        <begin position="780"/>
        <end position="795"/>
    </location>
</feature>
<dbReference type="Gene3D" id="1.10.150.80">
    <property type="entry name" value="HRDC domain"/>
    <property type="match status" value="1"/>
</dbReference>
<dbReference type="AlphaFoldDB" id="A0A7R8VP58"/>
<dbReference type="GO" id="GO:0071035">
    <property type="term" value="P:nuclear polyadenylation-dependent rRNA catabolic process"/>
    <property type="evidence" value="ECO:0007669"/>
    <property type="project" value="TreeGrafter"/>
</dbReference>
<dbReference type="GO" id="GO:0071051">
    <property type="term" value="P:poly(A)-dependent snoRNA 3'-end processing"/>
    <property type="evidence" value="ECO:0007669"/>
    <property type="project" value="TreeGrafter"/>
</dbReference>
<evidence type="ECO:0000256" key="8">
    <source>
        <dbReference type="ARBA" id="ARBA00043957"/>
    </source>
</evidence>
<accession>A0A7R8VP58</accession>
<dbReference type="SMART" id="SM00474">
    <property type="entry name" value="35EXOc"/>
    <property type="match status" value="1"/>
</dbReference>
<keyword evidence="6" id="KW-0269">Exonuclease</keyword>
<sequence length="930" mass="106621">MHKMDVNSGKKTPSVDSSEPSTSSSNETKEDELTLPGYKSFDEFIKTCTAALVQSTQLSNKLPSKDNWEYYMTFTSFQKAMKSEGTNILRTVAKILSNQKVKGNISQRDVDEQLDLVVDANDTILEHVMVPNVHRPNHVNRSSTAAPTVRLLTAKNIERPQVKFKDRLDNSSTPFEPRIKDKPNALKPLSILLEMTEDGECYSHPYEYELDRFKSPEDQLKKVKPTMYKSLEETPLFMVGRPEELADMMVDLARYTEIAVDLEHHSYRTFQGITCLMQISTRDTDYIIDTLELRDKLHCLNDVFTNPSVVKVWVMVFTNHGVVKVWVIVFTNHGVVKVWVIVFTNHAVVKVWVIVFTNHGVVKVWVIVFTNHSVVKVWVIVFINHGVVKVWVIVFINHAVVKVFHGADHDVEWLQRDLSVYLVNLFDTHQAAKALDFPHLSLAYLLQHYCKVTANKQYQLADWRIRPLPKELRNYAREDTHYLLYIYDTMKNALLDAANGNTNILGSVLQQSAEICKKRYWKPILTEDSHMGVYRRSKKLFDNQQMFALKELYRWRDKVAREEDESIGFILPNHMMLQIADTLPREMQGILACCNPIPTTVRKNLVNLHQIVLKAREQPLTKLVLEEEISRVRVPAPSWQKINLDGALHCPHDLSRLRDFRDDLPTLMGDTSAGSNRAPSWTPPLVQQAPFVTVFQPLEAQQDDDYSDLTMKPSEVKQLTFVCPYERYKLVRPYMDSQNAAEQQAPGQDSAQVPEDEGDGDRIRRIRDHFFKVSAVAVKSEPEPVVKEENVEPLRKQLTKKRKHPETDTYNEGEEEPASSVLQPRQKQSRIEELAETDGKASSKSAETDNKTSSKSAETDNKTSSKSAESPPRRKRTKGNDRTWFQGGSRNAANSTPRNSRGRGRVKGKKKFSGKMNHKSLSYNSKKDRW</sequence>
<evidence type="ECO:0000256" key="7">
    <source>
        <dbReference type="ARBA" id="ARBA00023242"/>
    </source>
</evidence>
<comment type="subcellular location">
    <subcellularLocation>
        <location evidence="1">Nucleus</location>
    </subcellularLocation>
</comment>
<keyword evidence="2" id="KW-0698">rRNA processing</keyword>
<dbReference type="GO" id="GO:0071038">
    <property type="term" value="P:TRAMP-dependent tRNA surveillance pathway"/>
    <property type="evidence" value="ECO:0007669"/>
    <property type="project" value="TreeGrafter"/>
</dbReference>
<evidence type="ECO:0000256" key="9">
    <source>
        <dbReference type="SAM" id="MobiDB-lite"/>
    </source>
</evidence>
<dbReference type="SUPFAM" id="SSF47819">
    <property type="entry name" value="HRDC-like"/>
    <property type="match status" value="1"/>
</dbReference>
<name>A0A7R8VP58_TIMDO</name>
<dbReference type="CDD" id="cd06147">
    <property type="entry name" value="Rrp6p_like_exo"/>
    <property type="match status" value="1"/>
</dbReference>
<dbReference type="InterPro" id="IPR002562">
    <property type="entry name" value="3'-5'_exonuclease_dom"/>
</dbReference>
<evidence type="ECO:0000256" key="4">
    <source>
        <dbReference type="ARBA" id="ARBA00022801"/>
    </source>
</evidence>
<dbReference type="PANTHER" id="PTHR12124">
    <property type="entry name" value="POLYMYOSITIS/SCLERODERMA AUTOANTIGEN-RELATED"/>
    <property type="match status" value="1"/>
</dbReference>
<dbReference type="InterPro" id="IPR002121">
    <property type="entry name" value="HRDC_dom"/>
</dbReference>
<dbReference type="PROSITE" id="PS50967">
    <property type="entry name" value="HRDC"/>
    <property type="match status" value="1"/>
</dbReference>
<evidence type="ECO:0000313" key="11">
    <source>
        <dbReference type="EMBL" id="CAD7201924.1"/>
    </source>
</evidence>
<keyword evidence="3" id="KW-0540">Nuclease</keyword>
<gene>
    <name evidence="11" type="ORF">TDIB3V08_LOCUS8115</name>
</gene>
<keyword evidence="5" id="KW-0271">Exosome</keyword>
<feature type="compositionally biased region" description="Basic residues" evidence="9">
    <location>
        <begin position="900"/>
        <end position="918"/>
    </location>
</feature>
<dbReference type="Gene3D" id="3.30.420.10">
    <property type="entry name" value="Ribonuclease H-like superfamily/Ribonuclease H"/>
    <property type="match status" value="2"/>
</dbReference>
<feature type="domain" description="HRDC" evidence="10">
    <location>
        <begin position="542"/>
        <end position="622"/>
    </location>
</feature>
<dbReference type="InterPro" id="IPR045092">
    <property type="entry name" value="Rrp6-like"/>
</dbReference>
<dbReference type="EMBL" id="OA568824">
    <property type="protein sequence ID" value="CAD7201924.1"/>
    <property type="molecule type" value="Genomic_DNA"/>
</dbReference>
<organism evidence="11">
    <name type="scientific">Timema douglasi</name>
    <name type="common">Walking stick</name>
    <dbReference type="NCBI Taxonomy" id="61478"/>
    <lineage>
        <taxon>Eukaryota</taxon>
        <taxon>Metazoa</taxon>
        <taxon>Ecdysozoa</taxon>
        <taxon>Arthropoda</taxon>
        <taxon>Hexapoda</taxon>
        <taxon>Insecta</taxon>
        <taxon>Pterygota</taxon>
        <taxon>Neoptera</taxon>
        <taxon>Polyneoptera</taxon>
        <taxon>Phasmatodea</taxon>
        <taxon>Timematodea</taxon>
        <taxon>Timematoidea</taxon>
        <taxon>Timematidae</taxon>
        <taxon>Timema</taxon>
    </lineage>
</organism>
<dbReference type="SUPFAM" id="SSF53098">
    <property type="entry name" value="Ribonuclease H-like"/>
    <property type="match status" value="2"/>
</dbReference>
<comment type="similarity">
    <text evidence="8">Belongs to the exosome component 10/RRP6 family.</text>
</comment>
<evidence type="ECO:0000256" key="1">
    <source>
        <dbReference type="ARBA" id="ARBA00004123"/>
    </source>
</evidence>
<feature type="compositionally biased region" description="Low complexity" evidence="9">
    <location>
        <begin position="14"/>
        <end position="25"/>
    </location>
</feature>
<dbReference type="InterPro" id="IPR012588">
    <property type="entry name" value="Exosome-assoc_fac_Rrp6_N"/>
</dbReference>
<dbReference type="GO" id="GO:0000175">
    <property type="term" value="F:3'-5'-RNA exonuclease activity"/>
    <property type="evidence" value="ECO:0007669"/>
    <property type="project" value="InterPro"/>
</dbReference>
<feature type="region of interest" description="Disordered" evidence="9">
    <location>
        <begin position="779"/>
        <end position="930"/>
    </location>
</feature>
<dbReference type="GO" id="GO:0005730">
    <property type="term" value="C:nucleolus"/>
    <property type="evidence" value="ECO:0007669"/>
    <property type="project" value="TreeGrafter"/>
</dbReference>
<dbReference type="InterPro" id="IPR049559">
    <property type="entry name" value="Rrp6p-like_exo"/>
</dbReference>
<keyword evidence="4" id="KW-0378">Hydrolase</keyword>
<feature type="compositionally biased region" description="Basic and acidic residues" evidence="9">
    <location>
        <begin position="829"/>
        <end position="863"/>
    </location>
</feature>
<dbReference type="GO" id="GO:0000467">
    <property type="term" value="P:exonucleolytic trimming to generate mature 3'-end of 5.8S rRNA from tricistronic rRNA transcript (SSU-rRNA, 5.8S rRNA, LSU-rRNA)"/>
    <property type="evidence" value="ECO:0007669"/>
    <property type="project" value="InterPro"/>
</dbReference>
<evidence type="ECO:0000256" key="2">
    <source>
        <dbReference type="ARBA" id="ARBA00022552"/>
    </source>
</evidence>
<protein>
    <recommendedName>
        <fullName evidence="10">HRDC domain-containing protein</fullName>
    </recommendedName>
</protein>
<evidence type="ECO:0000259" key="10">
    <source>
        <dbReference type="PROSITE" id="PS50967"/>
    </source>
</evidence>
<dbReference type="PANTHER" id="PTHR12124:SF47">
    <property type="entry name" value="EXOSOME COMPONENT 10"/>
    <property type="match status" value="1"/>
</dbReference>
<evidence type="ECO:0000256" key="5">
    <source>
        <dbReference type="ARBA" id="ARBA00022835"/>
    </source>
</evidence>
<feature type="compositionally biased region" description="Polar residues" evidence="9">
    <location>
        <begin position="737"/>
        <end position="751"/>
    </location>
</feature>
<dbReference type="InterPro" id="IPR012337">
    <property type="entry name" value="RNaseH-like_sf"/>
</dbReference>
<dbReference type="FunFam" id="1.10.150.80:FF:000001">
    <property type="entry name" value="Putative exosome component 10"/>
    <property type="match status" value="1"/>
</dbReference>
<dbReference type="InterPro" id="IPR010997">
    <property type="entry name" value="HRDC-like_sf"/>
</dbReference>
<feature type="region of interest" description="Disordered" evidence="9">
    <location>
        <begin position="1"/>
        <end position="33"/>
    </location>
</feature>
<proteinExistence type="inferred from homology"/>